<dbReference type="FunFam" id="2.60.40.1120:FF:000003">
    <property type="entry name" value="Outer membrane protein Omp121"/>
    <property type="match status" value="1"/>
</dbReference>
<evidence type="ECO:0000313" key="9">
    <source>
        <dbReference type="EMBL" id="PRY90692.1"/>
    </source>
</evidence>
<keyword evidence="10" id="KW-1185">Reference proteome</keyword>
<dbReference type="NCBIfam" id="TIGR04056">
    <property type="entry name" value="OMP_RagA_SusC"/>
    <property type="match status" value="1"/>
</dbReference>
<evidence type="ECO:0000256" key="1">
    <source>
        <dbReference type="ARBA" id="ARBA00004571"/>
    </source>
</evidence>
<dbReference type="SUPFAM" id="SSF56935">
    <property type="entry name" value="Porins"/>
    <property type="match status" value="1"/>
</dbReference>
<keyword evidence="3 7" id="KW-1134">Transmembrane beta strand</keyword>
<dbReference type="InterPro" id="IPR008969">
    <property type="entry name" value="CarboxyPept-like_regulatory"/>
</dbReference>
<comment type="caution">
    <text evidence="9">The sequence shown here is derived from an EMBL/GenBank/DDBJ whole genome shotgun (WGS) entry which is preliminary data.</text>
</comment>
<evidence type="ECO:0000256" key="3">
    <source>
        <dbReference type="ARBA" id="ARBA00022452"/>
    </source>
</evidence>
<comment type="subcellular location">
    <subcellularLocation>
        <location evidence="1 7">Cell outer membrane</location>
        <topology evidence="1 7">Multi-pass membrane protein</topology>
    </subcellularLocation>
</comment>
<feature type="domain" description="TonB-dependent receptor plug" evidence="8">
    <location>
        <begin position="131"/>
        <end position="242"/>
    </location>
</feature>
<protein>
    <submittedName>
        <fullName evidence="9">TonB-linked SusC/RagA family outer membrane protein</fullName>
    </submittedName>
</protein>
<dbReference type="InterPro" id="IPR012910">
    <property type="entry name" value="Plug_dom"/>
</dbReference>
<sequence length="1047" mass="115913">MEHILRKHQKVFWDKIWFLIFLLFFGYTNNIVFAQNQTELIQVFGQVLDDAGEPIPGATITVSGSSTGTITDLDGRYSISVSENAVLIFSYIGYQTVRQNIGTRSVLDITMETDSKSLEEVIVVGYGTQQKRDITGAVGQVKGDELMNLPVAGIDRALQGRAAGVTIAANSGSPGSGTTVRIRGTGSIYGNNDPLYVVDGMPLGENVGGIEQIVNPADVESIEILKDASAAAIYGSRGANGVVLITTRKGVSGAPKIFFNSYYGVKNAWRRPEMADGTEFARVHLLAHQNGGTSPIPAIANASPESWGTGTDWWDQINQTGVVQNYDFSMMGGTDRLRYSTSLAYFADKGYLKTSEFDRLTFRINTEYDLSKRIKFGNNLSLIHNSRRGFTENEGEGGGVIASVYQLDPISPVYKTQAQLEQEAITEGIDINNPYNRYAQSLYTNRSNLVGRLSRNNGRTSEMRMLGNIYAEAELVEGLTFRSDLGLHLRFNDFSSFNPQYWIGPNDRNDESIVRRSYTRNSDMVFANTLTYQKSIDKHSFSAVAGITTEQFFFEEIEGARFNTPTNDESLWYLNAGSVLGNLTGEAARNTLLSYLGRVNYSFDDKYLLTVSFRADGSSRFAEGNRWGYFPSLSAGWRISDEKFFEPLTGSLFSELKIRGGWGQIGNQRIVNNAFINLLTGNDRDRYAFGPGETMYPALRPNNVGNPNIQWETVEQFNIGFDASMFDGKFTLTADYFIKDTKDNLLLLPQPLYAGNLTPWANAGQIRNSGVEIALGYRNYERALKYSINGNISFLDNEVMSLASGEPISGDNTRAGAFSRTAVGHPIGAFYGWVTDGIFQNQEEVAAGNQPNASPGDFRFRDLNGDGQITDDDRTFIGNPHPTMTFGANILLEYKSFDLNLFLQGQTGNDVFMYEKYFSWVGDGSYNTVRGLEDIAWRGEGTSNTQPIISSSTANNNFRVSDWYISDGSYLRLKNLQLGYKLPASLYSRYGVSGIRIWVGGENLLTFTNFEGLDPEVGVNHGTLNAGMNTYVYPVARTFMGGIMVNF</sequence>
<evidence type="ECO:0000256" key="6">
    <source>
        <dbReference type="ARBA" id="ARBA00023237"/>
    </source>
</evidence>
<dbReference type="Gene3D" id="2.60.40.1120">
    <property type="entry name" value="Carboxypeptidase-like, regulatory domain"/>
    <property type="match status" value="1"/>
</dbReference>
<dbReference type="SUPFAM" id="SSF49464">
    <property type="entry name" value="Carboxypeptidase regulatory domain-like"/>
    <property type="match status" value="1"/>
</dbReference>
<dbReference type="Pfam" id="PF07715">
    <property type="entry name" value="Plug"/>
    <property type="match status" value="1"/>
</dbReference>
<dbReference type="InterPro" id="IPR023996">
    <property type="entry name" value="TonB-dep_OMP_SusC/RagA"/>
</dbReference>
<dbReference type="EMBL" id="PVTR01000001">
    <property type="protein sequence ID" value="PRY90692.1"/>
    <property type="molecule type" value="Genomic_DNA"/>
</dbReference>
<evidence type="ECO:0000313" key="10">
    <source>
        <dbReference type="Proteomes" id="UP000238157"/>
    </source>
</evidence>
<dbReference type="Gene3D" id="2.170.130.10">
    <property type="entry name" value="TonB-dependent receptor, plug domain"/>
    <property type="match status" value="1"/>
</dbReference>
<dbReference type="InterPro" id="IPR039426">
    <property type="entry name" value="TonB-dep_rcpt-like"/>
</dbReference>
<dbReference type="InterPro" id="IPR037066">
    <property type="entry name" value="Plug_dom_sf"/>
</dbReference>
<evidence type="ECO:0000256" key="4">
    <source>
        <dbReference type="ARBA" id="ARBA00022692"/>
    </source>
</evidence>
<evidence type="ECO:0000259" key="8">
    <source>
        <dbReference type="Pfam" id="PF07715"/>
    </source>
</evidence>
<keyword evidence="2 7" id="KW-0813">Transport</keyword>
<dbReference type="AlphaFoldDB" id="A0A2T0WVH0"/>
<dbReference type="GO" id="GO:0009279">
    <property type="term" value="C:cell outer membrane"/>
    <property type="evidence" value="ECO:0007669"/>
    <property type="project" value="UniProtKB-SubCell"/>
</dbReference>
<dbReference type="OrthoDB" id="9768177at2"/>
<dbReference type="InterPro" id="IPR023997">
    <property type="entry name" value="TonB-dep_OMP_SusC/RagA_CS"/>
</dbReference>
<dbReference type="InterPro" id="IPR036942">
    <property type="entry name" value="Beta-barrel_TonB_sf"/>
</dbReference>
<gene>
    <name evidence="9" type="ORF">CLW00_101357</name>
</gene>
<dbReference type="PROSITE" id="PS52016">
    <property type="entry name" value="TONB_DEPENDENT_REC_3"/>
    <property type="match status" value="1"/>
</dbReference>
<proteinExistence type="inferred from homology"/>
<name>A0A2T0WVH0_9BACT</name>
<evidence type="ECO:0000256" key="7">
    <source>
        <dbReference type="PROSITE-ProRule" id="PRU01360"/>
    </source>
</evidence>
<dbReference type="NCBIfam" id="TIGR04057">
    <property type="entry name" value="SusC_RagA_signa"/>
    <property type="match status" value="1"/>
</dbReference>
<evidence type="ECO:0000256" key="2">
    <source>
        <dbReference type="ARBA" id="ARBA00022448"/>
    </source>
</evidence>
<comment type="similarity">
    <text evidence="7">Belongs to the TonB-dependent receptor family.</text>
</comment>
<keyword evidence="5 7" id="KW-0472">Membrane</keyword>
<organism evidence="9 10">
    <name type="scientific">Mongoliibacter ruber</name>
    <dbReference type="NCBI Taxonomy" id="1750599"/>
    <lineage>
        <taxon>Bacteria</taxon>
        <taxon>Pseudomonadati</taxon>
        <taxon>Bacteroidota</taxon>
        <taxon>Cytophagia</taxon>
        <taxon>Cytophagales</taxon>
        <taxon>Cyclobacteriaceae</taxon>
        <taxon>Mongoliibacter</taxon>
    </lineage>
</organism>
<evidence type="ECO:0000256" key="5">
    <source>
        <dbReference type="ARBA" id="ARBA00023136"/>
    </source>
</evidence>
<dbReference type="Gene3D" id="2.40.170.20">
    <property type="entry name" value="TonB-dependent receptor, beta-barrel domain"/>
    <property type="match status" value="1"/>
</dbReference>
<dbReference type="Proteomes" id="UP000238157">
    <property type="component" value="Unassembled WGS sequence"/>
</dbReference>
<keyword evidence="6 7" id="KW-0998">Cell outer membrane</keyword>
<keyword evidence="4 7" id="KW-0812">Transmembrane</keyword>
<accession>A0A2T0WVH0</accession>
<dbReference type="FunFam" id="2.170.130.10:FF:000008">
    <property type="entry name" value="SusC/RagA family TonB-linked outer membrane protein"/>
    <property type="match status" value="1"/>
</dbReference>
<dbReference type="RefSeq" id="WP_106131917.1">
    <property type="nucleotide sequence ID" value="NZ_PVTR01000001.1"/>
</dbReference>
<dbReference type="Pfam" id="PF13715">
    <property type="entry name" value="CarbopepD_reg_2"/>
    <property type="match status" value="1"/>
</dbReference>
<reference evidence="9 10" key="1">
    <citation type="submission" date="2018-03" db="EMBL/GenBank/DDBJ databases">
        <title>Genomic Encyclopedia of Archaeal and Bacterial Type Strains, Phase II (KMG-II): from individual species to whole genera.</title>
        <authorList>
            <person name="Goeker M."/>
        </authorList>
    </citation>
    <scope>NUCLEOTIDE SEQUENCE [LARGE SCALE GENOMIC DNA]</scope>
    <source>
        <strain evidence="9 10">DSM 27929</strain>
    </source>
</reference>